<evidence type="ECO:0008006" key="4">
    <source>
        <dbReference type="Google" id="ProtNLM"/>
    </source>
</evidence>
<protein>
    <recommendedName>
        <fullName evidence="4">Membrane metalloprotease</fullName>
    </recommendedName>
</protein>
<evidence type="ECO:0000256" key="1">
    <source>
        <dbReference type="SAM" id="SignalP"/>
    </source>
</evidence>
<keyword evidence="1" id="KW-0732">Signal</keyword>
<reference evidence="2 3" key="1">
    <citation type="journal article" date="2014" name="Genome Announc.">
        <title>Draft Genome Sequence of the Carrageenan-Degrading Bacterium Cellulophaga sp. Strain KL-A, Isolated from Decaying Marine Algae.</title>
        <authorList>
            <person name="Shan D."/>
            <person name="Ying J."/>
            <person name="Li X."/>
            <person name="Gao Z."/>
            <person name="Wei G."/>
            <person name="Shao Z."/>
        </authorList>
    </citation>
    <scope>NUCLEOTIDE SEQUENCE [LARGE SCALE GENOMIC DNA]</scope>
    <source>
        <strain evidence="2 3">KL-A</strain>
    </source>
</reference>
<dbReference type="InterPro" id="IPR024079">
    <property type="entry name" value="MetalloPept_cat_dom_sf"/>
</dbReference>
<comment type="caution">
    <text evidence="2">The sequence shown here is derived from an EMBL/GenBank/DDBJ whole genome shotgun (WGS) entry which is preliminary data.</text>
</comment>
<evidence type="ECO:0000313" key="3">
    <source>
        <dbReference type="Proteomes" id="UP000019275"/>
    </source>
</evidence>
<gene>
    <name evidence="2" type="ORF">KLA_09844</name>
</gene>
<sequence length="266" mass="29523">MTFKTIVYSILICSSFIACSTDSESTPSFTDGNNDIITEEIKERNRKNVGSSANDLLSNSTYKSTVFEIFYVKDYKPTDETIENFKKFVTERLNKSKGWELRLEEITVPAKTSYTVDDIIAMENNLRTQYNTDDKIAVFGIYLDAEYANNTENGSVLGIAYQNTSFAIFENTVKSFSNKPLAPSRTVLSSTVLNHEFGHLLGLVNVGSNMQTDHQDTAHGKHCNVEDCLMFWTAETGEGLLNSITGGQIPTLDPQCIADLQANGGK</sequence>
<organism evidence="2 3">
    <name type="scientific">Cellulophaga geojensis KL-A</name>
    <dbReference type="NCBI Taxonomy" id="1328323"/>
    <lineage>
        <taxon>Bacteria</taxon>
        <taxon>Pseudomonadati</taxon>
        <taxon>Bacteroidota</taxon>
        <taxon>Flavobacteriia</taxon>
        <taxon>Flavobacteriales</taxon>
        <taxon>Flavobacteriaceae</taxon>
        <taxon>Cellulophaga</taxon>
    </lineage>
</organism>
<proteinExistence type="predicted"/>
<dbReference type="Gene3D" id="3.40.390.10">
    <property type="entry name" value="Collagenase (Catalytic Domain)"/>
    <property type="match status" value="1"/>
</dbReference>
<dbReference type="EMBL" id="ARZX01000011">
    <property type="protein sequence ID" value="EWH13423.1"/>
    <property type="molecule type" value="Genomic_DNA"/>
</dbReference>
<dbReference type="SUPFAM" id="SSF55486">
    <property type="entry name" value="Metalloproteases ('zincins'), catalytic domain"/>
    <property type="match status" value="1"/>
</dbReference>
<keyword evidence="3" id="KW-1185">Reference proteome</keyword>
<dbReference type="PROSITE" id="PS51257">
    <property type="entry name" value="PROKAR_LIPOPROTEIN"/>
    <property type="match status" value="1"/>
</dbReference>
<feature type="chain" id="PRO_5047158842" description="Membrane metalloprotease" evidence="1">
    <location>
        <begin position="21"/>
        <end position="266"/>
    </location>
</feature>
<accession>A0ABN0RND3</accession>
<name>A0ABN0RND3_9FLAO</name>
<feature type="signal peptide" evidence="1">
    <location>
        <begin position="1"/>
        <end position="20"/>
    </location>
</feature>
<dbReference type="Proteomes" id="UP000019275">
    <property type="component" value="Unassembled WGS sequence"/>
</dbReference>
<dbReference type="RefSeq" id="WP_013622706.1">
    <property type="nucleotide sequence ID" value="NZ_ARZX01000011.1"/>
</dbReference>
<evidence type="ECO:0000313" key="2">
    <source>
        <dbReference type="EMBL" id="EWH13423.1"/>
    </source>
</evidence>